<evidence type="ECO:0000313" key="4">
    <source>
        <dbReference type="Proteomes" id="UP000243207"/>
    </source>
</evidence>
<proteinExistence type="predicted"/>
<dbReference type="InterPro" id="IPR007844">
    <property type="entry name" value="AsmA"/>
</dbReference>
<evidence type="ECO:0000259" key="2">
    <source>
        <dbReference type="Pfam" id="PF05170"/>
    </source>
</evidence>
<protein>
    <submittedName>
        <fullName evidence="3">AsmA protein</fullName>
    </submittedName>
</protein>
<dbReference type="GO" id="GO:0090313">
    <property type="term" value="P:regulation of protein targeting to membrane"/>
    <property type="evidence" value="ECO:0007669"/>
    <property type="project" value="TreeGrafter"/>
</dbReference>
<dbReference type="PANTHER" id="PTHR30441:SF4">
    <property type="entry name" value="PROTEIN ASMA"/>
    <property type="match status" value="1"/>
</dbReference>
<evidence type="ECO:0000313" key="3">
    <source>
        <dbReference type="EMBL" id="SDT22423.1"/>
    </source>
</evidence>
<dbReference type="GO" id="GO:0005886">
    <property type="term" value="C:plasma membrane"/>
    <property type="evidence" value="ECO:0007669"/>
    <property type="project" value="TreeGrafter"/>
</dbReference>
<evidence type="ECO:0000256" key="1">
    <source>
        <dbReference type="SAM" id="MobiDB-lite"/>
    </source>
</evidence>
<sequence length="726" mass="78822">MKAAKIVGLVLLSLLVLIVIALFIVTRLFDPNDYKEQIQQAARDKANVELTLGGDIGWSLFPWLGIELGDVTVAPLEQPDQPLAQVGSMGLGVEVLPLLRRQLRMSDVILDSVTLNLVRDAEGNGNWETVGPQEPVDEPLPSGDQPQTEQEQQEFDLAIESVRVTNAAVSYVDRQSGRTIQLEDLNLRTGALIEGRPVDVEVLGLVVLDQPLMRIRIDLNAIALFNLEQQQYQLDAIDLNVDASGAPFDGRAVSLRLQGDARLDRAAQTAELNQVRLSLADLRATGQLTATDIDGDLRLAGALNVADFNARELLASLGQDIPATADPRALEKASLSARLEGSAQSFMLEDLQLTIDDATLTGRAGLADFERQALRFDLAGERLDLDRFLPPEEQVESAQEVVAPPVAGRGEGGTRSASAPLEWSDAPILPLETLARLDVDGKLAVQQLILTGQTFESFVASVQAANGRVRLRQLEGGVFGGKFSATGEIDTRATPVRVQATKQLRSMDSQAIQEAYEVPLQFRGELDMDLDVTARGNSMARWMNTLTGSARFDVQDGALLGVNLEQQACQAIALANRKSLGQPRGAENTPFNRLRGTFKIVDGTVTTNDLVVAVPGIQASGRGALELPVQRMDFRLGLLIEGDKSEMPDPACQVNERYRDIQWPVRCQGFLHNAAKSCGVDTDEVAKIAGRLLGDEARRKVEERVEEKLGDQAPAVRDAIRGLLGR</sequence>
<feature type="region of interest" description="Disordered" evidence="1">
    <location>
        <begin position="124"/>
        <end position="151"/>
    </location>
</feature>
<accession>A0A1H1YLU6</accession>
<keyword evidence="4" id="KW-1185">Reference proteome</keyword>
<dbReference type="AlphaFoldDB" id="A0A1H1YLU6"/>
<reference evidence="4" key="1">
    <citation type="submission" date="2016-10" db="EMBL/GenBank/DDBJ databases">
        <authorList>
            <person name="Varghese N."/>
            <person name="Submissions S."/>
        </authorList>
    </citation>
    <scope>NUCLEOTIDE SEQUENCE [LARGE SCALE GENOMIC DNA]</scope>
    <source>
        <strain evidence="4">NRRL B-51270</strain>
    </source>
</reference>
<dbReference type="OrthoDB" id="9766390at2"/>
<dbReference type="EMBL" id="LT629736">
    <property type="protein sequence ID" value="SDT22423.1"/>
    <property type="molecule type" value="Genomic_DNA"/>
</dbReference>
<name>A0A1H1YLU6_9GAMM</name>
<dbReference type="Pfam" id="PF05170">
    <property type="entry name" value="AsmA"/>
    <property type="match status" value="1"/>
</dbReference>
<feature type="domain" description="AsmA" evidence="2">
    <location>
        <begin position="2"/>
        <end position="610"/>
    </location>
</feature>
<dbReference type="Proteomes" id="UP000243207">
    <property type="component" value="Chromosome I"/>
</dbReference>
<dbReference type="PANTHER" id="PTHR30441">
    <property type="entry name" value="DUF748 DOMAIN-CONTAINING PROTEIN"/>
    <property type="match status" value="1"/>
</dbReference>
<dbReference type="InterPro" id="IPR052894">
    <property type="entry name" value="AsmA-related"/>
</dbReference>
<dbReference type="STRING" id="487184.SAMN05216421_3201"/>
<dbReference type="RefSeq" id="WP_093396810.1">
    <property type="nucleotide sequence ID" value="NZ_LT629736.1"/>
</dbReference>
<feature type="region of interest" description="Disordered" evidence="1">
    <location>
        <begin position="396"/>
        <end position="419"/>
    </location>
</feature>
<gene>
    <name evidence="3" type="ORF">SAMN05216421_3201</name>
</gene>
<organism evidence="3 4">
    <name type="scientific">Halopseudomonas xinjiangensis</name>
    <dbReference type="NCBI Taxonomy" id="487184"/>
    <lineage>
        <taxon>Bacteria</taxon>
        <taxon>Pseudomonadati</taxon>
        <taxon>Pseudomonadota</taxon>
        <taxon>Gammaproteobacteria</taxon>
        <taxon>Pseudomonadales</taxon>
        <taxon>Pseudomonadaceae</taxon>
        <taxon>Halopseudomonas</taxon>
    </lineage>
</organism>